<evidence type="ECO:0000256" key="1">
    <source>
        <dbReference type="ARBA" id="ARBA00022801"/>
    </source>
</evidence>
<dbReference type="Gene3D" id="3.20.20.80">
    <property type="entry name" value="Glycosidases"/>
    <property type="match status" value="1"/>
</dbReference>
<dbReference type="PANTHER" id="PTHR10357">
    <property type="entry name" value="ALPHA-AMYLASE FAMILY MEMBER"/>
    <property type="match status" value="1"/>
</dbReference>
<dbReference type="EMBL" id="HBFA01039460">
    <property type="protein sequence ID" value="CAD8690743.1"/>
    <property type="molecule type" value="Transcribed_RNA"/>
</dbReference>
<dbReference type="GO" id="GO:0005975">
    <property type="term" value="P:carbohydrate metabolic process"/>
    <property type="evidence" value="ECO:0007669"/>
    <property type="project" value="InterPro"/>
</dbReference>
<dbReference type="SUPFAM" id="SSF51445">
    <property type="entry name" value="(Trans)glycosidases"/>
    <property type="match status" value="1"/>
</dbReference>
<evidence type="ECO:0000259" key="3">
    <source>
        <dbReference type="SMART" id="SM00642"/>
    </source>
</evidence>
<dbReference type="PANTHER" id="PTHR10357:SF210">
    <property type="entry name" value="MALTODEXTRIN GLUCOSIDASE"/>
    <property type="match status" value="1"/>
</dbReference>
<evidence type="ECO:0000313" key="4">
    <source>
        <dbReference type="EMBL" id="CAD8690743.1"/>
    </source>
</evidence>
<protein>
    <recommendedName>
        <fullName evidence="3">Glycosyl hydrolase family 13 catalytic domain-containing protein</fullName>
    </recommendedName>
</protein>
<dbReference type="CDD" id="cd11338">
    <property type="entry name" value="AmyAc_CMD"/>
    <property type="match status" value="1"/>
</dbReference>
<accession>A0A7S0RZY6</accession>
<dbReference type="InterPro" id="IPR006047">
    <property type="entry name" value="GH13_cat_dom"/>
</dbReference>
<feature type="domain" description="Glycosyl hydrolase family 13 catalytic" evidence="3">
    <location>
        <begin position="122"/>
        <end position="503"/>
    </location>
</feature>
<proteinExistence type="predicted"/>
<dbReference type="InterPro" id="IPR017853">
    <property type="entry name" value="GH"/>
</dbReference>
<dbReference type="GO" id="GO:0016798">
    <property type="term" value="F:hydrolase activity, acting on glycosyl bonds"/>
    <property type="evidence" value="ECO:0007669"/>
    <property type="project" value="UniProtKB-KW"/>
</dbReference>
<gene>
    <name evidence="4" type="ORF">POBO1169_LOCUS19715</name>
</gene>
<name>A0A7S0RZY6_9CHLO</name>
<keyword evidence="2" id="KW-0326">Glycosidase</keyword>
<reference evidence="4" key="1">
    <citation type="submission" date="2021-01" db="EMBL/GenBank/DDBJ databases">
        <authorList>
            <person name="Corre E."/>
            <person name="Pelletier E."/>
            <person name="Niang G."/>
            <person name="Scheremetjew M."/>
            <person name="Finn R."/>
            <person name="Kale V."/>
            <person name="Holt S."/>
            <person name="Cochrane G."/>
            <person name="Meng A."/>
            <person name="Brown T."/>
            <person name="Cohen L."/>
        </authorList>
    </citation>
    <scope>NUCLEOTIDE SEQUENCE</scope>
    <source>
        <strain evidence="4">CCMP722</strain>
    </source>
</reference>
<keyword evidence="1" id="KW-0378">Hydrolase</keyword>
<evidence type="ECO:0000256" key="2">
    <source>
        <dbReference type="ARBA" id="ARBA00023295"/>
    </source>
</evidence>
<sequence>MYALAPGTNVGKYPLVTNGYLPTLGRRPIGVFPKGLGSVQRVVKALVRSPRSARESSPPHYSRLFGLQQHTTCRHIRRQRSIGRLVVTSIATPRSDSGTDYVLPESTANDDLDWVRESIVYQIFPDRFSRRPDGMDGDDMHFEEWGSPPSLRGFQGGHLLGVVDKLQYLEELGVNTLYLTPVNTSSANHRYHPTDFMAVDPLLGGEAAMRTLLDAAHSRNMRVIVDGVFNHTGRGHQAFVSLLENGALSPYKDWYNVKGWPIKSYEVPENEVNYDCWWDIPELPELNYADKGVRAHILEVGRHWLEMGCDGWRLDAPFRVPMDFWKEFRSACKEYEGAYLVGEVFGHGPEWCGADCFDGVMNYSFGSLGLGFFGKAELQTDTAIGGDYLINAIGAEEFARGVDAMHRAYAAVEGPHPSFLHLNLFDSHDTARALWMLKGDTCALKLNVLMQMTMPGPPMIYYGDEIGLVGGRDPACRGAFPWHKPESWDMDLLDFYKKATNMRQSYRVLRLGGFQRVPVRPSDGNPSMFDELYAFVRWCSSEEGEEEKAESAQTVAVVVFNTSTQPASVDVSLGQFQVAQNVAVAGKELANVWQGEDGEASEGGLVSETGELRGMTIGARSAAVFVGAWYKKETITSSSFRAGLLFGKSLYRQR</sequence>
<dbReference type="Pfam" id="PF00128">
    <property type="entry name" value="Alpha-amylase"/>
    <property type="match status" value="1"/>
</dbReference>
<dbReference type="SMART" id="SM00642">
    <property type="entry name" value="Aamy"/>
    <property type="match status" value="1"/>
</dbReference>
<organism evidence="4">
    <name type="scientific">Pyramimonas obovata</name>
    <dbReference type="NCBI Taxonomy" id="1411642"/>
    <lineage>
        <taxon>Eukaryota</taxon>
        <taxon>Viridiplantae</taxon>
        <taxon>Chlorophyta</taxon>
        <taxon>Pyramimonadophyceae</taxon>
        <taxon>Pyramimonadales</taxon>
        <taxon>Pyramimonadaceae</taxon>
        <taxon>Pyramimonas</taxon>
        <taxon>Pyramimonas incertae sedis</taxon>
    </lineage>
</organism>
<dbReference type="AlphaFoldDB" id="A0A7S0RZY6"/>